<comment type="caution">
    <text evidence="2">The sequence shown here is derived from an EMBL/GenBank/DDBJ whole genome shotgun (WGS) entry which is preliminary data.</text>
</comment>
<sequence length="198" mass="20054">MRAGRGRQRAARLSTAALLQCAAIGAGSAILIVGLGPVLLATALASPVLYSLLGSFSVLGPMIAGRWLRRPGVVLVTAFVASLLAVPFTALGLLAIPALCIPAATIEMVLGLSRFWRTGDRLAWFGAAAAGGAAIFAISLVVIDPRVLSAAVIGLTLAGRVLAYLALGAVAILAERALARAGVPRLRPGRRGETDGAG</sequence>
<dbReference type="RefSeq" id="WP_259505982.1">
    <property type="nucleotide sequence ID" value="NZ_JANLCM010000001.1"/>
</dbReference>
<name>A0ABT2GN13_9MICO</name>
<feature type="transmembrane region" description="Helical" evidence="1">
    <location>
        <begin position="39"/>
        <end position="60"/>
    </location>
</feature>
<feature type="transmembrane region" description="Helical" evidence="1">
    <location>
        <begin position="149"/>
        <end position="174"/>
    </location>
</feature>
<keyword evidence="1" id="KW-0472">Membrane</keyword>
<keyword evidence="3" id="KW-1185">Reference proteome</keyword>
<keyword evidence="1" id="KW-0812">Transmembrane</keyword>
<evidence type="ECO:0000313" key="2">
    <source>
        <dbReference type="EMBL" id="MCS5717588.1"/>
    </source>
</evidence>
<gene>
    <name evidence="2" type="ORF">N1027_05490</name>
</gene>
<reference evidence="2" key="1">
    <citation type="submission" date="2022-08" db="EMBL/GenBank/DDBJ databases">
        <authorList>
            <person name="Deng Y."/>
            <person name="Han X.-F."/>
            <person name="Zhang Y.-Q."/>
        </authorList>
    </citation>
    <scope>NUCLEOTIDE SEQUENCE</scope>
    <source>
        <strain evidence="2">CPCC 205763</strain>
    </source>
</reference>
<evidence type="ECO:0008006" key="4">
    <source>
        <dbReference type="Google" id="ProtNLM"/>
    </source>
</evidence>
<accession>A0ABT2GN13</accession>
<keyword evidence="1" id="KW-1133">Transmembrane helix</keyword>
<proteinExistence type="predicted"/>
<feature type="transmembrane region" description="Helical" evidence="1">
    <location>
        <begin position="122"/>
        <end position="143"/>
    </location>
</feature>
<feature type="transmembrane region" description="Helical" evidence="1">
    <location>
        <begin position="72"/>
        <end position="90"/>
    </location>
</feature>
<protein>
    <recommendedName>
        <fullName evidence="4">Acyl esterase</fullName>
    </recommendedName>
</protein>
<evidence type="ECO:0000313" key="3">
    <source>
        <dbReference type="Proteomes" id="UP001165584"/>
    </source>
</evidence>
<dbReference type="EMBL" id="JANLCM010000001">
    <property type="protein sequence ID" value="MCS5717588.1"/>
    <property type="molecule type" value="Genomic_DNA"/>
</dbReference>
<dbReference type="Proteomes" id="UP001165584">
    <property type="component" value="Unassembled WGS sequence"/>
</dbReference>
<organism evidence="2 3">
    <name type="scientific">Herbiconiux aconitum</name>
    <dbReference type="NCBI Taxonomy" id="2970913"/>
    <lineage>
        <taxon>Bacteria</taxon>
        <taxon>Bacillati</taxon>
        <taxon>Actinomycetota</taxon>
        <taxon>Actinomycetes</taxon>
        <taxon>Micrococcales</taxon>
        <taxon>Microbacteriaceae</taxon>
        <taxon>Herbiconiux</taxon>
    </lineage>
</organism>
<evidence type="ECO:0000256" key="1">
    <source>
        <dbReference type="SAM" id="Phobius"/>
    </source>
</evidence>